<evidence type="ECO:0000259" key="4">
    <source>
        <dbReference type="Pfam" id="PF00195"/>
    </source>
</evidence>
<dbReference type="PANTHER" id="PTHR11877:SF46">
    <property type="entry name" value="TYPE III POLYKETIDE SYNTHASE A"/>
    <property type="match status" value="1"/>
</dbReference>
<gene>
    <name evidence="6" type="ORF">N7509_010425</name>
</gene>
<protein>
    <recommendedName>
        <fullName evidence="8">Thiolase-like protein</fullName>
    </recommendedName>
</protein>
<dbReference type="Proteomes" id="UP001147747">
    <property type="component" value="Unassembled WGS sequence"/>
</dbReference>
<dbReference type="InterPro" id="IPR011141">
    <property type="entry name" value="Polyketide_synthase_type-III"/>
</dbReference>
<comment type="caution">
    <text evidence="6">The sequence shown here is derived from an EMBL/GenBank/DDBJ whole genome shotgun (WGS) entry which is preliminary data.</text>
</comment>
<dbReference type="Gene3D" id="3.40.47.10">
    <property type="match status" value="2"/>
</dbReference>
<dbReference type="EMBL" id="JAPZBU010000009">
    <property type="protein sequence ID" value="KAJ5387884.1"/>
    <property type="molecule type" value="Genomic_DNA"/>
</dbReference>
<keyword evidence="3" id="KW-0012">Acyltransferase</keyword>
<accession>A0A9W9VRL8</accession>
<dbReference type="OrthoDB" id="329835at2759"/>
<sequence>MTNNDTSNLPTDSVESFIPTVTIVATASCYPSNRIDTEDIDGIISAAYDLSPVLKKTLEINRKSKIQHRYSALPDDHPYWKESKLPSISECDLLFKKYGIPMAEEAANKALQDWGGSLDDITHMVVVTCTNTANPGLDYILSQRLGLHRNVQRTLLHGIGCAGGVAALRTANEFLLGRAAFKKPGRALLVACELTTMFLRTEIAAIVREDLVHIGPTLFGDGAGALILSNGIGIHPAENRSYWKILNVQSTTLQHSARCLEFNVHEHGYHALISKDVPSLISSSLLSAFRDLIASTPLLRYVKTNFDPCNYDWALHPGGHGILLLAQEILGISEHHLRKSYDVYRMRGNTSSATILSIIKELADEERATGTGRDKVMMAAFGPGITIEMAVMARA</sequence>
<dbReference type="Pfam" id="PF00195">
    <property type="entry name" value="Chal_sti_synt_N"/>
    <property type="match status" value="1"/>
</dbReference>
<evidence type="ECO:0000313" key="6">
    <source>
        <dbReference type="EMBL" id="KAJ5387884.1"/>
    </source>
</evidence>
<evidence type="ECO:0000259" key="5">
    <source>
        <dbReference type="Pfam" id="PF02797"/>
    </source>
</evidence>
<dbReference type="Pfam" id="PF02797">
    <property type="entry name" value="Chal_sti_synt_C"/>
    <property type="match status" value="1"/>
</dbReference>
<evidence type="ECO:0000256" key="1">
    <source>
        <dbReference type="ARBA" id="ARBA00005531"/>
    </source>
</evidence>
<dbReference type="AlphaFoldDB" id="A0A9W9VRL8"/>
<evidence type="ECO:0008006" key="8">
    <source>
        <dbReference type="Google" id="ProtNLM"/>
    </source>
</evidence>
<dbReference type="SUPFAM" id="SSF53901">
    <property type="entry name" value="Thiolase-like"/>
    <property type="match status" value="2"/>
</dbReference>
<dbReference type="GO" id="GO:0016747">
    <property type="term" value="F:acyltransferase activity, transferring groups other than amino-acyl groups"/>
    <property type="evidence" value="ECO:0007669"/>
    <property type="project" value="InterPro"/>
</dbReference>
<name>A0A9W9VRL8_9EURO</name>
<dbReference type="InterPro" id="IPR001099">
    <property type="entry name" value="Chalcone/stilbene_synt_N"/>
</dbReference>
<dbReference type="GeneID" id="81374042"/>
<feature type="domain" description="Chalcone/stilbene synthase C-terminal" evidence="5">
    <location>
        <begin position="251"/>
        <end position="392"/>
    </location>
</feature>
<feature type="domain" description="Chalcone/stilbene synthase N-terminal" evidence="4">
    <location>
        <begin position="22"/>
        <end position="229"/>
    </location>
</feature>
<dbReference type="InterPro" id="IPR012328">
    <property type="entry name" value="Chalcone/stilbene_synt_C"/>
</dbReference>
<proteinExistence type="inferred from homology"/>
<comment type="similarity">
    <text evidence="1 3">Belongs to the thiolase-like superfamily. Chalcone/stilbene synthases family.</text>
</comment>
<evidence type="ECO:0000313" key="7">
    <source>
        <dbReference type="Proteomes" id="UP001147747"/>
    </source>
</evidence>
<dbReference type="InterPro" id="IPR016039">
    <property type="entry name" value="Thiolase-like"/>
</dbReference>
<reference evidence="6" key="2">
    <citation type="journal article" date="2023" name="IMA Fungus">
        <title>Comparative genomic study of the Penicillium genus elucidates a diverse pangenome and 15 lateral gene transfer events.</title>
        <authorList>
            <person name="Petersen C."/>
            <person name="Sorensen T."/>
            <person name="Nielsen M.R."/>
            <person name="Sondergaard T.E."/>
            <person name="Sorensen J.L."/>
            <person name="Fitzpatrick D.A."/>
            <person name="Frisvad J.C."/>
            <person name="Nielsen K.L."/>
        </authorList>
    </citation>
    <scope>NUCLEOTIDE SEQUENCE</scope>
    <source>
        <strain evidence="6">IBT 29677</strain>
    </source>
</reference>
<evidence type="ECO:0000256" key="3">
    <source>
        <dbReference type="RuleBase" id="RU003633"/>
    </source>
</evidence>
<evidence type="ECO:0000256" key="2">
    <source>
        <dbReference type="ARBA" id="ARBA00022679"/>
    </source>
</evidence>
<dbReference type="GO" id="GO:0030639">
    <property type="term" value="P:polyketide biosynthetic process"/>
    <property type="evidence" value="ECO:0007669"/>
    <property type="project" value="TreeGrafter"/>
</dbReference>
<dbReference type="RefSeq" id="XP_056485682.1">
    <property type="nucleotide sequence ID" value="XM_056635062.1"/>
</dbReference>
<reference evidence="6" key="1">
    <citation type="submission" date="2022-12" db="EMBL/GenBank/DDBJ databases">
        <authorList>
            <person name="Petersen C."/>
        </authorList>
    </citation>
    <scope>NUCLEOTIDE SEQUENCE</scope>
    <source>
        <strain evidence="6">IBT 29677</strain>
    </source>
</reference>
<dbReference type="PANTHER" id="PTHR11877">
    <property type="entry name" value="HYDROXYMETHYLGLUTARYL-COA SYNTHASE"/>
    <property type="match status" value="1"/>
</dbReference>
<organism evidence="6 7">
    <name type="scientific">Penicillium cosmopolitanum</name>
    <dbReference type="NCBI Taxonomy" id="1131564"/>
    <lineage>
        <taxon>Eukaryota</taxon>
        <taxon>Fungi</taxon>
        <taxon>Dikarya</taxon>
        <taxon>Ascomycota</taxon>
        <taxon>Pezizomycotina</taxon>
        <taxon>Eurotiomycetes</taxon>
        <taxon>Eurotiomycetidae</taxon>
        <taxon>Eurotiales</taxon>
        <taxon>Aspergillaceae</taxon>
        <taxon>Penicillium</taxon>
    </lineage>
</organism>
<keyword evidence="7" id="KW-1185">Reference proteome</keyword>
<keyword evidence="2 3" id="KW-0808">Transferase</keyword>
<dbReference type="PIRSF" id="PIRSF000451">
    <property type="entry name" value="PKS_III"/>
    <property type="match status" value="1"/>
</dbReference>